<sequence>MKKYLIVRMNEMKQHWNLDREITSFILSSEELKLVNARYKLTRIGFAALLKYFQLFHQFPTKKSQIPPDMLHFLSKQLNLSLNSYHTYILDSKTARKHKQEILDFFGFKEEQDENREFIRTWLYNRIYEYNLDATLLGK</sequence>
<evidence type="ECO:0000313" key="3">
    <source>
        <dbReference type="Proteomes" id="UP000190906"/>
    </source>
</evidence>
<dbReference type="Pfam" id="PF13700">
    <property type="entry name" value="DUF4158"/>
    <property type="match status" value="1"/>
</dbReference>
<dbReference type="Proteomes" id="UP000190906">
    <property type="component" value="Unassembled WGS sequence"/>
</dbReference>
<dbReference type="EMBL" id="MUAJ01000049">
    <property type="protein sequence ID" value="OOR09353.1"/>
    <property type="molecule type" value="Genomic_DNA"/>
</dbReference>
<evidence type="ECO:0000313" key="2">
    <source>
        <dbReference type="EMBL" id="OOR09353.1"/>
    </source>
</evidence>
<accession>A0A1S9TH98</accession>
<name>A0A1S9TH98_BACCE</name>
<protein>
    <recommendedName>
        <fullName evidence="1">DUF4158 domain-containing protein</fullName>
    </recommendedName>
</protein>
<comment type="caution">
    <text evidence="2">The sequence shown here is derived from an EMBL/GenBank/DDBJ whole genome shotgun (WGS) entry which is preliminary data.</text>
</comment>
<dbReference type="AlphaFoldDB" id="A0A1S9TH98"/>
<reference evidence="2 3" key="1">
    <citation type="submission" date="2017-01" db="EMBL/GenBank/DDBJ databases">
        <title>Bacillus cereus isolates.</title>
        <authorList>
            <person name="Beno S.M."/>
        </authorList>
    </citation>
    <scope>NUCLEOTIDE SEQUENCE [LARGE SCALE GENOMIC DNA]</scope>
    <source>
        <strain evidence="2 3">FSL H8-0485</strain>
    </source>
</reference>
<dbReference type="InterPro" id="IPR025296">
    <property type="entry name" value="DUF4158"/>
</dbReference>
<organism evidence="2 3">
    <name type="scientific">Bacillus cereus</name>
    <dbReference type="NCBI Taxonomy" id="1396"/>
    <lineage>
        <taxon>Bacteria</taxon>
        <taxon>Bacillati</taxon>
        <taxon>Bacillota</taxon>
        <taxon>Bacilli</taxon>
        <taxon>Bacillales</taxon>
        <taxon>Bacillaceae</taxon>
        <taxon>Bacillus</taxon>
        <taxon>Bacillus cereus group</taxon>
    </lineage>
</organism>
<feature type="domain" description="DUF4158" evidence="1">
    <location>
        <begin position="22"/>
        <end position="131"/>
    </location>
</feature>
<gene>
    <name evidence="2" type="ORF">BW897_28075</name>
</gene>
<evidence type="ECO:0000259" key="1">
    <source>
        <dbReference type="Pfam" id="PF13700"/>
    </source>
</evidence>
<proteinExistence type="predicted"/>